<reference evidence="2" key="1">
    <citation type="journal article" date="2021" name="Sci. Rep.">
        <title>Diploid genomic architecture of Nitzschia inconspicua, an elite biomass production diatom.</title>
        <authorList>
            <person name="Oliver A."/>
            <person name="Podell S."/>
            <person name="Pinowska A."/>
            <person name="Traller J.C."/>
            <person name="Smith S.R."/>
            <person name="McClure R."/>
            <person name="Beliaev A."/>
            <person name="Bohutskyi P."/>
            <person name="Hill E.A."/>
            <person name="Rabines A."/>
            <person name="Zheng H."/>
            <person name="Allen L.Z."/>
            <person name="Kuo A."/>
            <person name="Grigoriev I.V."/>
            <person name="Allen A.E."/>
            <person name="Hazlebeck D."/>
            <person name="Allen E.E."/>
        </authorList>
    </citation>
    <scope>NUCLEOTIDE SEQUENCE</scope>
    <source>
        <strain evidence="2">Hildebrandi</strain>
    </source>
</reference>
<feature type="compositionally biased region" description="Polar residues" evidence="1">
    <location>
        <begin position="307"/>
        <end position="323"/>
    </location>
</feature>
<gene>
    <name evidence="2" type="ORF">IV203_024143</name>
</gene>
<evidence type="ECO:0000256" key="1">
    <source>
        <dbReference type="SAM" id="MobiDB-lite"/>
    </source>
</evidence>
<feature type="compositionally biased region" description="Low complexity" evidence="1">
    <location>
        <begin position="20"/>
        <end position="29"/>
    </location>
</feature>
<dbReference type="AlphaFoldDB" id="A0A9K3PB82"/>
<feature type="region of interest" description="Disordered" evidence="1">
    <location>
        <begin position="621"/>
        <end position="658"/>
    </location>
</feature>
<proteinExistence type="predicted"/>
<organism evidence="2 3">
    <name type="scientific">Nitzschia inconspicua</name>
    <dbReference type="NCBI Taxonomy" id="303405"/>
    <lineage>
        <taxon>Eukaryota</taxon>
        <taxon>Sar</taxon>
        <taxon>Stramenopiles</taxon>
        <taxon>Ochrophyta</taxon>
        <taxon>Bacillariophyta</taxon>
        <taxon>Bacillariophyceae</taxon>
        <taxon>Bacillariophycidae</taxon>
        <taxon>Bacillariales</taxon>
        <taxon>Bacillariaceae</taxon>
        <taxon>Nitzschia</taxon>
    </lineage>
</organism>
<comment type="caution">
    <text evidence="2">The sequence shown here is derived from an EMBL/GenBank/DDBJ whole genome shotgun (WGS) entry which is preliminary data.</text>
</comment>
<dbReference type="EMBL" id="JAGRRH010000027">
    <property type="protein sequence ID" value="KAG7340600.1"/>
    <property type="molecule type" value="Genomic_DNA"/>
</dbReference>
<keyword evidence="3" id="KW-1185">Reference proteome</keyword>
<evidence type="ECO:0000313" key="2">
    <source>
        <dbReference type="EMBL" id="KAG7340600.1"/>
    </source>
</evidence>
<name>A0A9K3PB82_9STRA</name>
<feature type="compositionally biased region" description="Polar residues" evidence="1">
    <location>
        <begin position="558"/>
        <end position="585"/>
    </location>
</feature>
<evidence type="ECO:0000313" key="3">
    <source>
        <dbReference type="Proteomes" id="UP000693970"/>
    </source>
</evidence>
<feature type="region of interest" description="Disordered" evidence="1">
    <location>
        <begin position="554"/>
        <end position="585"/>
    </location>
</feature>
<dbReference type="OrthoDB" id="46925at2759"/>
<feature type="compositionally biased region" description="Low complexity" evidence="1">
    <location>
        <begin position="58"/>
        <end position="68"/>
    </location>
</feature>
<feature type="region of interest" description="Disordered" evidence="1">
    <location>
        <begin position="269"/>
        <end position="325"/>
    </location>
</feature>
<reference evidence="2" key="2">
    <citation type="submission" date="2021-04" db="EMBL/GenBank/DDBJ databases">
        <authorList>
            <person name="Podell S."/>
        </authorList>
    </citation>
    <scope>NUCLEOTIDE SEQUENCE</scope>
    <source>
        <strain evidence="2">Hildebrandi</strain>
    </source>
</reference>
<feature type="compositionally biased region" description="Polar residues" evidence="1">
    <location>
        <begin position="30"/>
        <end position="46"/>
    </location>
</feature>
<feature type="compositionally biased region" description="Low complexity" evidence="1">
    <location>
        <begin position="624"/>
        <end position="643"/>
    </location>
</feature>
<feature type="region of interest" description="Disordered" evidence="1">
    <location>
        <begin position="17"/>
        <end position="94"/>
    </location>
</feature>
<dbReference type="Proteomes" id="UP000693970">
    <property type="component" value="Unassembled WGS sequence"/>
</dbReference>
<accession>A0A9K3PB82</accession>
<protein>
    <submittedName>
        <fullName evidence="2">Uncharacterized protein</fullName>
    </submittedName>
</protein>
<sequence length="658" mass="72137">MELPFAVESEDGSFVAGANSSLHQSESSSLVTASSQGSFMNSSLLPPNTPQDVVLPAQFQTRQQQDQQQIHRHGQLVVQSASPPPQDNNNPEADFTYVNVTETDADEDEVDILMMEGANISLSLDHEIFQQTRGDVLVALLSGMQPKESDAMMNQTESANEAAQKASEAKKQGDLVSALEYHSFSAKLYKGIAVTVRARSPSLANSLLLLSQSQARSAIALKSIVKLSPAELRQVLPPSDGEASRITNTASAALSQKERLRAAVRGALGSKHPHEADLSESQFLGDATISSPNKQSDQSEDSRNDQEGTLLTEGQESPHNSANPVDEMMELERELRDMDMALELGNSISSLDSRMQHRMKASMIDGSFMVVPPGSQSYMASSMWSPGTATHGSARQHPPASNVNQGVRARANRVQNMLDASTTQTYKPAQPPPNNHMLPANTHKISSGLESSWWGNSSTTSQILTSSLGTRTGMEAAPISELSGGQSSANTKQIMRLMDSLKTLGDENAALLREVEELEAARAESKAARESMKRFKSEYTKRFTSLKKALEKFRQEHPQGQTSNNNPVNSSDFMKSASVSDQLQRQEQLIRKLTADLKKEKEESKKKDAALRKYESFYREVKARSAQKAAQRQQLENQQQQRQVVRPRGNAPTRSTQR</sequence>
<feature type="compositionally biased region" description="Polar residues" evidence="1">
    <location>
        <begin position="77"/>
        <end position="91"/>
    </location>
</feature>